<feature type="transmembrane region" description="Helical" evidence="1">
    <location>
        <begin position="620"/>
        <end position="639"/>
    </location>
</feature>
<keyword evidence="3" id="KW-1185">Reference proteome</keyword>
<feature type="transmembrane region" description="Helical" evidence="1">
    <location>
        <begin position="598"/>
        <end position="615"/>
    </location>
</feature>
<feature type="transmembrane region" description="Helical" evidence="1">
    <location>
        <begin position="157"/>
        <end position="175"/>
    </location>
</feature>
<feature type="transmembrane region" description="Helical" evidence="1">
    <location>
        <begin position="310"/>
        <end position="331"/>
    </location>
</feature>
<feature type="transmembrane region" description="Helical" evidence="1">
    <location>
        <begin position="337"/>
        <end position="353"/>
    </location>
</feature>
<feature type="transmembrane region" description="Helical" evidence="1">
    <location>
        <begin position="409"/>
        <end position="426"/>
    </location>
</feature>
<feature type="transmembrane region" description="Helical" evidence="1">
    <location>
        <begin position="545"/>
        <end position="562"/>
    </location>
</feature>
<evidence type="ECO:0000256" key="1">
    <source>
        <dbReference type="SAM" id="Phobius"/>
    </source>
</evidence>
<feature type="transmembrane region" description="Helical" evidence="1">
    <location>
        <begin position="285"/>
        <end position="303"/>
    </location>
</feature>
<feature type="transmembrane region" description="Helical" evidence="1">
    <location>
        <begin position="94"/>
        <end position="112"/>
    </location>
</feature>
<sequence length="693" mass="80495">MLFAQKIYAFNDLLLPYFLIGFILHLVFGHLIKHHYIVPINNSSKNVGLIIMVLSVCAGVSFCAFLQAGTMLLLLTGVFMLLYRFDNRKYYQDSCSWLIPFVLGCAFLFFGEEMNTSFKFYNKHLGITISAFLASAVLFIFNFISKYTFYADIKRQIVYTAQGFYTLSIIFSIFFSAHTAIRPSIFLIGSVVYAALYFMSKNKWIPYISSFVFLFGYLFSLNAFTQLPVFFTKIMWPFGAILLFVIGYSFLKKDFIFSRGYFVTGHLYLPVALFLNLIFNGDQSLYSFVGAAVIYLLSAKRVNKEVFIRIFLYGSFLSIFIFMVLLIHIAFSTYYSHYAYISLSIFVFAYWKINKENNKKRIEDFLIPWSIIGLLAFLNQYPFGLPEWLSLIVYSLLVIAFIHVRGMSILNMIPLFILFVSTHYYILSNAVILETAFNVVLVFALVFLFGGSLLSKKLYHVANKWFFIDVYTIISCLYLLSLYAYQLEALWMKLLPGLLIAVLLWMQRKRVKQYWVPAVCSVIYLLQPYYAFINEVRLPAYFEREFYMLPLVCVIIVIRLILNGRFRYQTSYLEWGVLVVVALTLVIDALNSNQVNDALILGTLTIIALLAGIYFRKKSYFFVGSIVLLINVILQSRPFWGNLPWWSYLLMGGSLLITVASFYEWNKQKMGKGEVIVIVKIKNRLRKNFREWQ</sequence>
<evidence type="ECO:0000313" key="3">
    <source>
        <dbReference type="Proteomes" id="UP000233343"/>
    </source>
</evidence>
<feature type="transmembrane region" description="Helical" evidence="1">
    <location>
        <begin position="466"/>
        <end position="484"/>
    </location>
</feature>
<dbReference type="InterPro" id="IPR058062">
    <property type="entry name" value="SCO7613_C"/>
</dbReference>
<keyword evidence="1" id="KW-0472">Membrane</keyword>
<protein>
    <submittedName>
        <fullName evidence="2">Uncharacterized protein</fullName>
    </submittedName>
</protein>
<keyword evidence="1" id="KW-0812">Transmembrane</keyword>
<evidence type="ECO:0000313" key="2">
    <source>
        <dbReference type="EMBL" id="PKG29389.1"/>
    </source>
</evidence>
<gene>
    <name evidence="2" type="ORF">CWS20_08955</name>
</gene>
<feature type="transmembrane region" description="Helical" evidence="1">
    <location>
        <begin position="365"/>
        <end position="382"/>
    </location>
</feature>
<feature type="transmembrane region" description="Helical" evidence="1">
    <location>
        <begin position="574"/>
        <end position="592"/>
    </location>
</feature>
<comment type="caution">
    <text evidence="2">The sequence shown here is derived from an EMBL/GenBank/DDBJ whole genome shotgun (WGS) entry which is preliminary data.</text>
</comment>
<feature type="transmembrane region" description="Helical" evidence="1">
    <location>
        <begin position="205"/>
        <end position="224"/>
    </location>
</feature>
<dbReference type="AlphaFoldDB" id="A0A2N0ZIP2"/>
<feature type="transmembrane region" description="Helical" evidence="1">
    <location>
        <begin position="645"/>
        <end position="663"/>
    </location>
</feature>
<feature type="transmembrane region" description="Helical" evidence="1">
    <location>
        <begin position="181"/>
        <end position="198"/>
    </location>
</feature>
<feature type="transmembrane region" description="Helical" evidence="1">
    <location>
        <begin position="514"/>
        <end position="533"/>
    </location>
</feature>
<dbReference type="NCBIfam" id="NF047321">
    <property type="entry name" value="SCO7613_CTERM"/>
    <property type="match status" value="1"/>
</dbReference>
<dbReference type="Proteomes" id="UP000233343">
    <property type="component" value="Unassembled WGS sequence"/>
</dbReference>
<feature type="transmembrane region" description="Helical" evidence="1">
    <location>
        <begin position="7"/>
        <end position="29"/>
    </location>
</feature>
<dbReference type="EMBL" id="PISD01000016">
    <property type="protein sequence ID" value="PKG29389.1"/>
    <property type="molecule type" value="Genomic_DNA"/>
</dbReference>
<name>A0A2N0ZIP2_9BACI</name>
<organism evidence="2 3">
    <name type="scientific">Cytobacillus horneckiae</name>
    <dbReference type="NCBI Taxonomy" id="549687"/>
    <lineage>
        <taxon>Bacteria</taxon>
        <taxon>Bacillati</taxon>
        <taxon>Bacillota</taxon>
        <taxon>Bacilli</taxon>
        <taxon>Bacillales</taxon>
        <taxon>Bacillaceae</taxon>
        <taxon>Cytobacillus</taxon>
    </lineage>
</organism>
<accession>A0A2N0ZIP2</accession>
<feature type="transmembrane region" description="Helical" evidence="1">
    <location>
        <begin position="124"/>
        <end position="145"/>
    </location>
</feature>
<feature type="transmembrane region" description="Helical" evidence="1">
    <location>
        <begin position="49"/>
        <end position="82"/>
    </location>
</feature>
<feature type="transmembrane region" description="Helical" evidence="1">
    <location>
        <begin position="230"/>
        <end position="251"/>
    </location>
</feature>
<feature type="transmembrane region" description="Helical" evidence="1">
    <location>
        <begin position="432"/>
        <end position="454"/>
    </location>
</feature>
<keyword evidence="1" id="KW-1133">Transmembrane helix</keyword>
<dbReference type="RefSeq" id="WP_083957383.1">
    <property type="nucleotide sequence ID" value="NZ_JARMMB010000001.1"/>
</dbReference>
<feature type="transmembrane region" description="Helical" evidence="1">
    <location>
        <begin position="260"/>
        <end position="279"/>
    </location>
</feature>
<proteinExistence type="predicted"/>
<reference evidence="2 3" key="1">
    <citation type="journal article" date="2010" name="Int. J. Syst. Evol. Microbiol.">
        <title>Bacillus horneckiae sp. nov., isolated from a spacecraft-assembly clean room.</title>
        <authorList>
            <person name="Vaishampayan P."/>
            <person name="Probst A."/>
            <person name="Krishnamurthi S."/>
            <person name="Ghosh S."/>
            <person name="Osman S."/>
            <person name="McDowall A."/>
            <person name="Ruckmani A."/>
            <person name="Mayilraj S."/>
            <person name="Venkateswaran K."/>
        </authorList>
    </citation>
    <scope>NUCLEOTIDE SEQUENCE [LARGE SCALE GENOMIC DNA]</scope>
    <source>
        <strain evidence="3">1PO1SC</strain>
    </source>
</reference>